<feature type="region of interest" description="Disordered" evidence="1">
    <location>
        <begin position="204"/>
        <end position="223"/>
    </location>
</feature>
<feature type="compositionally biased region" description="Acidic residues" evidence="1">
    <location>
        <begin position="268"/>
        <end position="282"/>
    </location>
</feature>
<accession>A0ABR3PQ98</accession>
<feature type="region of interest" description="Disordered" evidence="1">
    <location>
        <begin position="234"/>
        <end position="300"/>
    </location>
</feature>
<dbReference type="RefSeq" id="XP_069204582.1">
    <property type="nucleotide sequence ID" value="XM_069341072.1"/>
</dbReference>
<organism evidence="3 4">
    <name type="scientific">Neodothiora populina</name>
    <dbReference type="NCBI Taxonomy" id="2781224"/>
    <lineage>
        <taxon>Eukaryota</taxon>
        <taxon>Fungi</taxon>
        <taxon>Dikarya</taxon>
        <taxon>Ascomycota</taxon>
        <taxon>Pezizomycotina</taxon>
        <taxon>Dothideomycetes</taxon>
        <taxon>Dothideomycetidae</taxon>
        <taxon>Dothideales</taxon>
        <taxon>Dothioraceae</taxon>
        <taxon>Neodothiora</taxon>
    </lineage>
</organism>
<proteinExistence type="predicted"/>
<evidence type="ECO:0000313" key="4">
    <source>
        <dbReference type="Proteomes" id="UP001562354"/>
    </source>
</evidence>
<keyword evidence="2" id="KW-0472">Membrane</keyword>
<dbReference type="GeneID" id="95975531"/>
<keyword evidence="2" id="KW-1133">Transmembrane helix</keyword>
<feature type="transmembrane region" description="Helical" evidence="2">
    <location>
        <begin position="32"/>
        <end position="54"/>
    </location>
</feature>
<keyword evidence="2" id="KW-0812">Transmembrane</keyword>
<evidence type="ECO:0000256" key="1">
    <source>
        <dbReference type="SAM" id="MobiDB-lite"/>
    </source>
</evidence>
<name>A0ABR3PQ98_9PEZI</name>
<gene>
    <name evidence="3" type="ORF">AAFC00_001828</name>
</gene>
<reference evidence="3 4" key="1">
    <citation type="submission" date="2024-07" db="EMBL/GenBank/DDBJ databases">
        <title>Draft sequence of the Neodothiora populina.</title>
        <authorList>
            <person name="Drown D.D."/>
            <person name="Schuette U.S."/>
            <person name="Buechlein A.B."/>
            <person name="Rusch D.R."/>
            <person name="Winton L.W."/>
            <person name="Adams G.A."/>
        </authorList>
    </citation>
    <scope>NUCLEOTIDE SEQUENCE [LARGE SCALE GENOMIC DNA]</scope>
    <source>
        <strain evidence="3 4">CPC 39397</strain>
    </source>
</reference>
<evidence type="ECO:0000256" key="2">
    <source>
        <dbReference type="SAM" id="Phobius"/>
    </source>
</evidence>
<sequence>MTYLEYFLMQRAQVLWYKRDLPSYLGPSALQLAHLFVLIIVNSLVLFALFVLYVRTLWCLGANTTTIEGWEIERHATLVRRARHLGGFLDGPSGTRIKITKQEFPYDIGIYQNLAQGMGGHLHTWLWPFARTPTMASGLAFPGNGFEDPGTSWPPPDPDRMFQFPTRTFDPALAFTQSMDPMDFRQRQDADLLRQRQVAADGMVRRRQPFHTRYDQREARDQYEVEDDVYADQDETEDLPNDSHSITPLAEGEESWRNSEGERLADFGVDEDIEFYDEDDLPLSEIMKRRKMQHKPDITR</sequence>
<feature type="compositionally biased region" description="Basic and acidic residues" evidence="1">
    <location>
        <begin position="212"/>
        <end position="223"/>
    </location>
</feature>
<comment type="caution">
    <text evidence="3">The sequence shown here is derived from an EMBL/GenBank/DDBJ whole genome shotgun (WGS) entry which is preliminary data.</text>
</comment>
<evidence type="ECO:0008006" key="5">
    <source>
        <dbReference type="Google" id="ProtNLM"/>
    </source>
</evidence>
<dbReference type="EMBL" id="JBFMKM010000001">
    <property type="protein sequence ID" value="KAL1311733.1"/>
    <property type="molecule type" value="Genomic_DNA"/>
</dbReference>
<evidence type="ECO:0000313" key="3">
    <source>
        <dbReference type="EMBL" id="KAL1311733.1"/>
    </source>
</evidence>
<keyword evidence="4" id="KW-1185">Reference proteome</keyword>
<protein>
    <recommendedName>
        <fullName evidence="5">Palmitoyltransferase pfa4</fullName>
    </recommendedName>
</protein>
<dbReference type="Proteomes" id="UP001562354">
    <property type="component" value="Unassembled WGS sequence"/>
</dbReference>
<feature type="compositionally biased region" description="Basic and acidic residues" evidence="1">
    <location>
        <begin position="254"/>
        <end position="265"/>
    </location>
</feature>